<dbReference type="PANTHER" id="PTHR38222:SF1">
    <property type="entry name" value="TFIIS N-TERMINAL DOMAIN-CONTAINING PROTEIN"/>
    <property type="match status" value="1"/>
</dbReference>
<gene>
    <name evidence="2" type="ORF">CFP56_014647</name>
</gene>
<evidence type="ECO:0000313" key="3">
    <source>
        <dbReference type="Proteomes" id="UP000237347"/>
    </source>
</evidence>
<feature type="region of interest" description="Disordered" evidence="1">
    <location>
        <begin position="91"/>
        <end position="112"/>
    </location>
</feature>
<reference evidence="2 3" key="1">
    <citation type="journal article" date="2018" name="Sci. Data">
        <title>The draft genome sequence of cork oak.</title>
        <authorList>
            <person name="Ramos A.M."/>
            <person name="Usie A."/>
            <person name="Barbosa P."/>
            <person name="Barros P.M."/>
            <person name="Capote T."/>
            <person name="Chaves I."/>
            <person name="Simoes F."/>
            <person name="Abreu I."/>
            <person name="Carrasquinho I."/>
            <person name="Faro C."/>
            <person name="Guimaraes J.B."/>
            <person name="Mendonca D."/>
            <person name="Nobrega F."/>
            <person name="Rodrigues L."/>
            <person name="Saibo N.J.M."/>
            <person name="Varela M.C."/>
            <person name="Egas C."/>
            <person name="Matos J."/>
            <person name="Miguel C.M."/>
            <person name="Oliveira M.M."/>
            <person name="Ricardo C.P."/>
            <person name="Goncalves S."/>
        </authorList>
    </citation>
    <scope>NUCLEOTIDE SEQUENCE [LARGE SCALE GENOMIC DNA]</scope>
    <source>
        <strain evidence="3">cv. HL8</strain>
    </source>
</reference>
<evidence type="ECO:0000256" key="1">
    <source>
        <dbReference type="SAM" id="MobiDB-lite"/>
    </source>
</evidence>
<name>A0AAW0KRA4_QUESU</name>
<comment type="caution">
    <text evidence="2">The sequence shown here is derived from an EMBL/GenBank/DDBJ whole genome shotgun (WGS) entry which is preliminary data.</text>
</comment>
<evidence type="ECO:0000313" key="2">
    <source>
        <dbReference type="EMBL" id="KAK7841940.1"/>
    </source>
</evidence>
<accession>A0AAW0KRA4</accession>
<dbReference type="Proteomes" id="UP000237347">
    <property type="component" value="Unassembled WGS sequence"/>
</dbReference>
<sequence length="148" mass="16528">MAAVAETWIGKLAKLKEKVKTQKPLFSKAKAEVEEEKEGATKEARMVQRENMSEATVCLLLDRKYFLVMSGLVDMWTREMAKLREKGQTMFSNGSSLTNAESSQRVQAKDKEESSTGLFPAFSRFTRVSSPVVLYSEASVSMLECLSA</sequence>
<dbReference type="AlphaFoldDB" id="A0AAW0KRA4"/>
<dbReference type="PANTHER" id="PTHR38222">
    <property type="entry name" value="TFIIS N-TERMINAL DOMAIN-CONTAINING PROTEIN"/>
    <property type="match status" value="1"/>
</dbReference>
<protein>
    <submittedName>
        <fullName evidence="2">Uncharacterized protein</fullName>
    </submittedName>
</protein>
<organism evidence="2 3">
    <name type="scientific">Quercus suber</name>
    <name type="common">Cork oak</name>
    <dbReference type="NCBI Taxonomy" id="58331"/>
    <lineage>
        <taxon>Eukaryota</taxon>
        <taxon>Viridiplantae</taxon>
        <taxon>Streptophyta</taxon>
        <taxon>Embryophyta</taxon>
        <taxon>Tracheophyta</taxon>
        <taxon>Spermatophyta</taxon>
        <taxon>Magnoliopsida</taxon>
        <taxon>eudicotyledons</taxon>
        <taxon>Gunneridae</taxon>
        <taxon>Pentapetalae</taxon>
        <taxon>rosids</taxon>
        <taxon>fabids</taxon>
        <taxon>Fagales</taxon>
        <taxon>Fagaceae</taxon>
        <taxon>Quercus</taxon>
    </lineage>
</organism>
<feature type="compositionally biased region" description="Polar residues" evidence="1">
    <location>
        <begin position="91"/>
        <end position="106"/>
    </location>
</feature>
<keyword evidence="3" id="KW-1185">Reference proteome</keyword>
<proteinExistence type="predicted"/>
<dbReference type="EMBL" id="PKMF04000230">
    <property type="protein sequence ID" value="KAK7841940.1"/>
    <property type="molecule type" value="Genomic_DNA"/>
</dbReference>